<gene>
    <name evidence="1" type="ORF">CCAM_LOCUS9517</name>
</gene>
<reference evidence="1 2" key="1">
    <citation type="submission" date="2018-04" db="EMBL/GenBank/DDBJ databases">
        <authorList>
            <person name="Vogel A."/>
        </authorList>
    </citation>
    <scope>NUCLEOTIDE SEQUENCE [LARGE SCALE GENOMIC DNA]</scope>
</reference>
<evidence type="ECO:0000313" key="2">
    <source>
        <dbReference type="Proteomes" id="UP000595140"/>
    </source>
</evidence>
<accession>A0A484KP29</accession>
<dbReference type="EMBL" id="OOIL02000646">
    <property type="protein sequence ID" value="VFQ67741.1"/>
    <property type="molecule type" value="Genomic_DNA"/>
</dbReference>
<organism evidence="1 2">
    <name type="scientific">Cuscuta campestris</name>
    <dbReference type="NCBI Taxonomy" id="132261"/>
    <lineage>
        <taxon>Eukaryota</taxon>
        <taxon>Viridiplantae</taxon>
        <taxon>Streptophyta</taxon>
        <taxon>Embryophyta</taxon>
        <taxon>Tracheophyta</taxon>
        <taxon>Spermatophyta</taxon>
        <taxon>Magnoliopsida</taxon>
        <taxon>eudicotyledons</taxon>
        <taxon>Gunneridae</taxon>
        <taxon>Pentapetalae</taxon>
        <taxon>asterids</taxon>
        <taxon>lamiids</taxon>
        <taxon>Solanales</taxon>
        <taxon>Convolvulaceae</taxon>
        <taxon>Cuscuteae</taxon>
        <taxon>Cuscuta</taxon>
        <taxon>Cuscuta subgen. Grammica</taxon>
        <taxon>Cuscuta sect. Cleistogrammica</taxon>
    </lineage>
</organism>
<name>A0A484KP29_9ASTE</name>
<dbReference type="AlphaFoldDB" id="A0A484KP29"/>
<dbReference type="Proteomes" id="UP000595140">
    <property type="component" value="Unassembled WGS sequence"/>
</dbReference>
<protein>
    <submittedName>
        <fullName evidence="1">Uncharacterized protein</fullName>
    </submittedName>
</protein>
<sequence>MRLTNHAKATAVSISLSFVRSSCSVRRSETPSRIANRRRSSLSLSLLLFVWSLKQGRCPLVSVDQGRSAAVTRRPHQRFQLTSLSRPSIAHSRPAKQGENCSGLILLIQG</sequence>
<evidence type="ECO:0000313" key="1">
    <source>
        <dbReference type="EMBL" id="VFQ67741.1"/>
    </source>
</evidence>
<keyword evidence="2" id="KW-1185">Reference proteome</keyword>
<proteinExistence type="predicted"/>